<evidence type="ECO:0000313" key="2">
    <source>
        <dbReference type="EMBL" id="MDN3493979.1"/>
    </source>
</evidence>
<reference evidence="2 3" key="1">
    <citation type="journal article" date="2023" name="Int. J. Syst. Evol. Microbiol.">
        <title>Winogradskyella bathintestinalis sp. nov., isolated from the intestine of the deep-sea loosejaw dragonfish, Malacosteus niger.</title>
        <authorList>
            <person name="Uniacke-Lowe S."/>
            <person name="Johnson C.N."/>
            <person name="Stanton C."/>
            <person name="Hill C."/>
            <person name="Ross P."/>
        </authorList>
    </citation>
    <scope>NUCLEOTIDE SEQUENCE [LARGE SCALE GENOMIC DNA]</scope>
    <source>
        <strain evidence="2 3">APC 3343</strain>
    </source>
</reference>
<organism evidence="2 3">
    <name type="scientific">Winogradskyella bathintestinalis</name>
    <dbReference type="NCBI Taxonomy" id="3035208"/>
    <lineage>
        <taxon>Bacteria</taxon>
        <taxon>Pseudomonadati</taxon>
        <taxon>Bacteroidota</taxon>
        <taxon>Flavobacteriia</taxon>
        <taxon>Flavobacteriales</taxon>
        <taxon>Flavobacteriaceae</taxon>
        <taxon>Winogradskyella</taxon>
    </lineage>
</organism>
<feature type="chain" id="PRO_5045408637" description="Lipoprotein" evidence="1">
    <location>
        <begin position="20"/>
        <end position="153"/>
    </location>
</feature>
<sequence length="153" mass="17821">MKNLLIILALILIPLSVCSQQSEQSNPLPLAKFNNNVKIPLTSKERSQIIEVYGEYADKYVFNNDQRLRSIKHILRNRVEIKLITDKNNRKACTKLSEVTILDGFVSELERDETFNPNNFNPLKYNFEFHSRAAAMYQVDGTNYYITIKSQYQ</sequence>
<name>A0ABT7ZYB4_9FLAO</name>
<keyword evidence="1" id="KW-0732">Signal</keyword>
<evidence type="ECO:0000313" key="3">
    <source>
        <dbReference type="Proteomes" id="UP001231197"/>
    </source>
</evidence>
<gene>
    <name evidence="2" type="ORF">QMA06_14740</name>
</gene>
<proteinExistence type="predicted"/>
<protein>
    <recommendedName>
        <fullName evidence="4">Lipoprotein</fullName>
    </recommendedName>
</protein>
<feature type="signal peptide" evidence="1">
    <location>
        <begin position="1"/>
        <end position="19"/>
    </location>
</feature>
<dbReference type="Proteomes" id="UP001231197">
    <property type="component" value="Unassembled WGS sequence"/>
</dbReference>
<evidence type="ECO:0008006" key="4">
    <source>
        <dbReference type="Google" id="ProtNLM"/>
    </source>
</evidence>
<dbReference type="RefSeq" id="WP_290207670.1">
    <property type="nucleotide sequence ID" value="NZ_JASDDK010000007.1"/>
</dbReference>
<comment type="caution">
    <text evidence="2">The sequence shown here is derived from an EMBL/GenBank/DDBJ whole genome shotgun (WGS) entry which is preliminary data.</text>
</comment>
<accession>A0ABT7ZYB4</accession>
<evidence type="ECO:0000256" key="1">
    <source>
        <dbReference type="SAM" id="SignalP"/>
    </source>
</evidence>
<dbReference type="EMBL" id="JASDDK010000007">
    <property type="protein sequence ID" value="MDN3493979.1"/>
    <property type="molecule type" value="Genomic_DNA"/>
</dbReference>
<keyword evidence="3" id="KW-1185">Reference proteome</keyword>